<dbReference type="EMBL" id="BAAATK010000014">
    <property type="protein sequence ID" value="GAA2436102.1"/>
    <property type="molecule type" value="Genomic_DNA"/>
</dbReference>
<organism evidence="1 2">
    <name type="scientific">Streptomyces glaucus</name>
    <dbReference type="NCBI Taxonomy" id="284029"/>
    <lineage>
        <taxon>Bacteria</taxon>
        <taxon>Bacillati</taxon>
        <taxon>Actinomycetota</taxon>
        <taxon>Actinomycetes</taxon>
        <taxon>Kitasatosporales</taxon>
        <taxon>Streptomycetaceae</taxon>
        <taxon>Streptomyces</taxon>
    </lineage>
</organism>
<protein>
    <submittedName>
        <fullName evidence="1">Uncharacterized protein</fullName>
    </submittedName>
</protein>
<gene>
    <name evidence="1" type="ORF">GCM10010421_27150</name>
</gene>
<reference evidence="1 2" key="1">
    <citation type="journal article" date="2019" name="Int. J. Syst. Evol. Microbiol.">
        <title>The Global Catalogue of Microorganisms (GCM) 10K type strain sequencing project: providing services to taxonomists for standard genome sequencing and annotation.</title>
        <authorList>
            <consortium name="The Broad Institute Genomics Platform"/>
            <consortium name="The Broad Institute Genome Sequencing Center for Infectious Disease"/>
            <person name="Wu L."/>
            <person name="Ma J."/>
        </authorList>
    </citation>
    <scope>NUCLEOTIDE SEQUENCE [LARGE SCALE GENOMIC DNA]</scope>
    <source>
        <strain evidence="1 2">JCM 6922</strain>
    </source>
</reference>
<sequence length="56" mass="6196">MPGPRLHEALRTARRQGTAAIRFTERTGQDGRTGRREAVPGYWDDIVSRVGTGVSE</sequence>
<dbReference type="Proteomes" id="UP001500460">
    <property type="component" value="Unassembled WGS sequence"/>
</dbReference>
<proteinExistence type="predicted"/>
<comment type="caution">
    <text evidence="1">The sequence shown here is derived from an EMBL/GenBank/DDBJ whole genome shotgun (WGS) entry which is preliminary data.</text>
</comment>
<accession>A0ABN3JNY2</accession>
<evidence type="ECO:0000313" key="2">
    <source>
        <dbReference type="Proteomes" id="UP001500460"/>
    </source>
</evidence>
<keyword evidence="2" id="KW-1185">Reference proteome</keyword>
<dbReference type="RefSeq" id="WP_344602917.1">
    <property type="nucleotide sequence ID" value="NZ_BAAATK010000014.1"/>
</dbReference>
<name>A0ABN3JNY2_9ACTN</name>
<evidence type="ECO:0000313" key="1">
    <source>
        <dbReference type="EMBL" id="GAA2436102.1"/>
    </source>
</evidence>